<proteinExistence type="predicted"/>
<organism evidence="1 2">
    <name type="scientific">Acinetobacter terrestris</name>
    <dbReference type="NCBI Taxonomy" id="2529843"/>
    <lineage>
        <taxon>Bacteria</taxon>
        <taxon>Pseudomonadati</taxon>
        <taxon>Pseudomonadota</taxon>
        <taxon>Gammaproteobacteria</taxon>
        <taxon>Moraxellales</taxon>
        <taxon>Moraxellaceae</taxon>
        <taxon>Acinetobacter</taxon>
        <taxon>Acinetobacter Taxon 24</taxon>
    </lineage>
</organism>
<accession>A0ABX1UPZ8</accession>
<evidence type="ECO:0000313" key="1">
    <source>
        <dbReference type="EMBL" id="NNH25288.1"/>
    </source>
</evidence>
<gene>
    <name evidence="1" type="ORF">HLH15_02085</name>
</gene>
<reference evidence="1 2" key="1">
    <citation type="submission" date="2020-04" db="EMBL/GenBank/DDBJ databases">
        <title>Acinetobacter Taxon 24.</title>
        <authorList>
            <person name="Nemec A."/>
            <person name="Radolfova-Krizova L."/>
            <person name="Higgins P.G."/>
            <person name="Spanelova P."/>
        </authorList>
    </citation>
    <scope>NUCLEOTIDE SEQUENCE [LARGE SCALE GENOMIC DNA]</scope>
    <source>
        <strain evidence="1 2">ANC 5084</strain>
    </source>
</reference>
<dbReference type="EMBL" id="JABERJ010000006">
    <property type="protein sequence ID" value="NNH25288.1"/>
    <property type="molecule type" value="Genomic_DNA"/>
</dbReference>
<comment type="caution">
    <text evidence="1">The sequence shown here is derived from an EMBL/GenBank/DDBJ whole genome shotgun (WGS) entry which is preliminary data.</text>
</comment>
<evidence type="ECO:0000313" key="2">
    <source>
        <dbReference type="Proteomes" id="UP000555322"/>
    </source>
</evidence>
<dbReference type="RefSeq" id="WP_165491506.1">
    <property type="nucleotide sequence ID" value="NZ_JABERJ010000006.1"/>
</dbReference>
<sequence length="52" mass="5834">MNTRKTTKKISKTRIYRAVASSSAIETGHSIQSIEARLKNNISKYSHLTLAQ</sequence>
<protein>
    <submittedName>
        <fullName evidence="1">Uncharacterized protein</fullName>
    </submittedName>
</protein>
<dbReference type="Proteomes" id="UP000555322">
    <property type="component" value="Unassembled WGS sequence"/>
</dbReference>
<keyword evidence="2" id="KW-1185">Reference proteome</keyword>
<name>A0ABX1UPZ8_9GAMM</name>